<sequence>MSDFGVVTEAGAVRFERLLPGPVDRVWSFLTDSEKRGRWLAFGEMQGRVGTPFRLEFHNTKLGPGDTDIPAKYQDNCQDGVSTHGRILAWEPGRLLSFTWAEDDHPSEVTIELSPVGDKVRLILTHRRLGGHGVMISVAGGWHTHLEILAAQLEGRIAPGFWTRHTALEAEYDRRLGGQG</sequence>
<dbReference type="OrthoDB" id="9800600at2"/>
<reference evidence="3 4" key="1">
    <citation type="submission" date="2017-12" db="EMBL/GenBank/DDBJ databases">
        <title>Genomes of bacteria within cyanobacterial aggregates.</title>
        <authorList>
            <person name="Cai H."/>
        </authorList>
    </citation>
    <scope>NUCLEOTIDE SEQUENCE [LARGE SCALE GENOMIC DNA]</scope>
    <source>
        <strain evidence="3 4">TH16</strain>
    </source>
</reference>
<organism evidence="3 4">
    <name type="scientific">Niveispirillum cyanobacteriorum</name>
    <dbReference type="NCBI Taxonomy" id="1612173"/>
    <lineage>
        <taxon>Bacteria</taxon>
        <taxon>Pseudomonadati</taxon>
        <taxon>Pseudomonadota</taxon>
        <taxon>Alphaproteobacteria</taxon>
        <taxon>Rhodospirillales</taxon>
        <taxon>Azospirillaceae</taxon>
        <taxon>Niveispirillum</taxon>
    </lineage>
</organism>
<protein>
    <submittedName>
        <fullName evidence="3">ATPase</fullName>
    </submittedName>
</protein>
<evidence type="ECO:0000259" key="2">
    <source>
        <dbReference type="Pfam" id="PF08327"/>
    </source>
</evidence>
<name>A0A2K9N7S7_9PROT</name>
<dbReference type="EMBL" id="CP025611">
    <property type="protein sequence ID" value="AUN29134.1"/>
    <property type="molecule type" value="Genomic_DNA"/>
</dbReference>
<dbReference type="InterPro" id="IPR013538">
    <property type="entry name" value="ASHA1/2-like_C"/>
</dbReference>
<dbReference type="RefSeq" id="WP_102110884.1">
    <property type="nucleotide sequence ID" value="NZ_BMGN01000004.1"/>
</dbReference>
<dbReference type="Proteomes" id="UP000234752">
    <property type="component" value="Chromosome eg_1"/>
</dbReference>
<dbReference type="AlphaFoldDB" id="A0A2K9N7S7"/>
<keyword evidence="4" id="KW-1185">Reference proteome</keyword>
<dbReference type="KEGG" id="ncb:C0V82_01885"/>
<dbReference type="SUPFAM" id="SSF55961">
    <property type="entry name" value="Bet v1-like"/>
    <property type="match status" value="1"/>
</dbReference>
<feature type="domain" description="Activator of Hsp90 ATPase homologue 1/2-like C-terminal" evidence="2">
    <location>
        <begin position="22"/>
        <end position="154"/>
    </location>
</feature>
<evidence type="ECO:0000313" key="3">
    <source>
        <dbReference type="EMBL" id="AUN29134.1"/>
    </source>
</evidence>
<gene>
    <name evidence="3" type="ORF">C0V82_01885</name>
</gene>
<accession>A0A2K9N7S7</accession>
<dbReference type="Gene3D" id="3.30.530.20">
    <property type="match status" value="1"/>
</dbReference>
<dbReference type="Pfam" id="PF08327">
    <property type="entry name" value="AHSA1"/>
    <property type="match status" value="1"/>
</dbReference>
<dbReference type="CDD" id="cd08899">
    <property type="entry name" value="SRPBCC_CalC_Aha1-like_6"/>
    <property type="match status" value="1"/>
</dbReference>
<evidence type="ECO:0000313" key="4">
    <source>
        <dbReference type="Proteomes" id="UP000234752"/>
    </source>
</evidence>
<dbReference type="InterPro" id="IPR023393">
    <property type="entry name" value="START-like_dom_sf"/>
</dbReference>
<proteinExistence type="inferred from homology"/>
<evidence type="ECO:0000256" key="1">
    <source>
        <dbReference type="ARBA" id="ARBA00006817"/>
    </source>
</evidence>
<comment type="similarity">
    <text evidence="1">Belongs to the AHA1 family.</text>
</comment>